<evidence type="ECO:0000313" key="3">
    <source>
        <dbReference type="EMBL" id="MCJ8502856.1"/>
    </source>
</evidence>
<accession>A0AA41R8C0</accession>
<dbReference type="SUPFAM" id="SSF52821">
    <property type="entry name" value="Rhodanese/Cell cycle control phosphatase"/>
    <property type="match status" value="2"/>
</dbReference>
<feature type="compositionally biased region" description="Pro residues" evidence="1">
    <location>
        <begin position="179"/>
        <end position="188"/>
    </location>
</feature>
<protein>
    <submittedName>
        <fullName evidence="3">Rhodanese-like domain-containing protein</fullName>
    </submittedName>
</protein>
<organism evidence="3 4">
    <name type="scientific">Desulfatitalea alkaliphila</name>
    <dbReference type="NCBI Taxonomy" id="2929485"/>
    <lineage>
        <taxon>Bacteria</taxon>
        <taxon>Pseudomonadati</taxon>
        <taxon>Thermodesulfobacteriota</taxon>
        <taxon>Desulfobacteria</taxon>
        <taxon>Desulfobacterales</taxon>
        <taxon>Desulfosarcinaceae</taxon>
        <taxon>Desulfatitalea</taxon>
    </lineage>
</organism>
<gene>
    <name evidence="3" type="ORF">MRX98_19930</name>
</gene>
<dbReference type="CDD" id="cd00158">
    <property type="entry name" value="RHOD"/>
    <property type="match status" value="1"/>
</dbReference>
<dbReference type="SMART" id="SM00450">
    <property type="entry name" value="RHOD"/>
    <property type="match status" value="1"/>
</dbReference>
<dbReference type="RefSeq" id="WP_246914312.1">
    <property type="nucleotide sequence ID" value="NZ_JALJRB010000035.1"/>
</dbReference>
<dbReference type="InterPro" id="IPR050229">
    <property type="entry name" value="GlpE_sulfurtransferase"/>
</dbReference>
<dbReference type="Proteomes" id="UP001165427">
    <property type="component" value="Unassembled WGS sequence"/>
</dbReference>
<sequence length="343" mass="38454">MFPTKRHRFTLFAILAALGILFFTGCAHMGPKTEAVNETELLVAFFESERDYIHEGPSFVMTAQALRTNLLTKPRAQYLIDIRSPEAFARGHIRGSVHVPFDQLYTHIKGIDAKSYENIVLICFAGQASAYGVSLLRAVGYENTVSLKWGISSWAAVFAQESWLRNISNARAGEFISDPSPPKNPPGELPRIHTGKTTPQEIIEARVARLFEEGFGPVMLGQCCLFNDFYSNGGFYVVNYWPPELYQNPGHTQCAINYPPGEKPFRSDTYLKTLSTRVPNLIYCFTGQTSAYIAGYLKILGYDARSLLFGANSMIYDKMKEAGVANTFLPEKEIMNYDYVRGN</sequence>
<evidence type="ECO:0000313" key="4">
    <source>
        <dbReference type="Proteomes" id="UP001165427"/>
    </source>
</evidence>
<dbReference type="PROSITE" id="PS50206">
    <property type="entry name" value="RHODANESE_3"/>
    <property type="match status" value="1"/>
</dbReference>
<dbReference type="EMBL" id="JALJRB010000035">
    <property type="protein sequence ID" value="MCJ8502856.1"/>
    <property type="molecule type" value="Genomic_DNA"/>
</dbReference>
<dbReference type="PANTHER" id="PTHR43031:SF16">
    <property type="entry name" value="OXIDOREDUCTASE"/>
    <property type="match status" value="1"/>
</dbReference>
<name>A0AA41R8C0_9BACT</name>
<dbReference type="InterPro" id="IPR001763">
    <property type="entry name" value="Rhodanese-like_dom"/>
</dbReference>
<proteinExistence type="predicted"/>
<dbReference type="PANTHER" id="PTHR43031">
    <property type="entry name" value="FAD-DEPENDENT OXIDOREDUCTASE"/>
    <property type="match status" value="1"/>
</dbReference>
<dbReference type="PROSITE" id="PS51257">
    <property type="entry name" value="PROKAR_LIPOPROTEIN"/>
    <property type="match status" value="1"/>
</dbReference>
<comment type="caution">
    <text evidence="3">The sequence shown here is derived from an EMBL/GenBank/DDBJ whole genome shotgun (WGS) entry which is preliminary data.</text>
</comment>
<dbReference type="InterPro" id="IPR036873">
    <property type="entry name" value="Rhodanese-like_dom_sf"/>
</dbReference>
<evidence type="ECO:0000256" key="1">
    <source>
        <dbReference type="SAM" id="MobiDB-lite"/>
    </source>
</evidence>
<dbReference type="AlphaFoldDB" id="A0AA41R8C0"/>
<feature type="domain" description="Rhodanese" evidence="2">
    <location>
        <begin position="73"/>
        <end position="163"/>
    </location>
</feature>
<evidence type="ECO:0000259" key="2">
    <source>
        <dbReference type="PROSITE" id="PS50206"/>
    </source>
</evidence>
<feature type="region of interest" description="Disordered" evidence="1">
    <location>
        <begin position="175"/>
        <end position="194"/>
    </location>
</feature>
<reference evidence="3" key="1">
    <citation type="submission" date="2022-04" db="EMBL/GenBank/DDBJ databases">
        <title>Desulfatitalea alkaliphila sp. nov., a novel anaerobic sulfate-reducing bacterium isolated from terrestrial mud volcano, Taman Peninsula, Russia.</title>
        <authorList>
            <person name="Khomyakova M.A."/>
            <person name="Merkel A.Y."/>
            <person name="Slobodkin A.I."/>
        </authorList>
    </citation>
    <scope>NUCLEOTIDE SEQUENCE</scope>
    <source>
        <strain evidence="3">M08but</strain>
    </source>
</reference>
<dbReference type="Gene3D" id="3.40.250.10">
    <property type="entry name" value="Rhodanese-like domain"/>
    <property type="match status" value="1"/>
</dbReference>
<keyword evidence="4" id="KW-1185">Reference proteome</keyword>
<dbReference type="Pfam" id="PF00581">
    <property type="entry name" value="Rhodanese"/>
    <property type="match status" value="1"/>
</dbReference>